<keyword evidence="3" id="KW-1185">Reference proteome</keyword>
<dbReference type="Proteomes" id="UP000299102">
    <property type="component" value="Unassembled WGS sequence"/>
</dbReference>
<feature type="non-terminal residue" evidence="2">
    <location>
        <position position="1"/>
    </location>
</feature>
<feature type="region of interest" description="Disordered" evidence="1">
    <location>
        <begin position="39"/>
        <end position="79"/>
    </location>
</feature>
<feature type="compositionally biased region" description="Polar residues" evidence="1">
    <location>
        <begin position="45"/>
        <end position="54"/>
    </location>
</feature>
<gene>
    <name evidence="2" type="ORF">EVAR_98819_1</name>
</gene>
<dbReference type="EMBL" id="BGZK01003699">
    <property type="protein sequence ID" value="GBP03813.1"/>
    <property type="molecule type" value="Genomic_DNA"/>
</dbReference>
<evidence type="ECO:0000313" key="3">
    <source>
        <dbReference type="Proteomes" id="UP000299102"/>
    </source>
</evidence>
<evidence type="ECO:0000313" key="2">
    <source>
        <dbReference type="EMBL" id="GBP03813.1"/>
    </source>
</evidence>
<sequence length="136" mass="15457">YTDPFIGSNCARLGTGLRGVVLHTAAICRFNSQSRARVKHENVPGNVNETNKSDNISETEEINKENEEEPVFPKEETDSHQRVRVVIASRGRSQTRKFTSVVGLFDWNRIPDGRRIDEEEVMRGKKWVTELSLTEG</sequence>
<comment type="caution">
    <text evidence="2">The sequence shown here is derived from an EMBL/GenBank/DDBJ whole genome shotgun (WGS) entry which is preliminary data.</text>
</comment>
<protein>
    <submittedName>
        <fullName evidence="2">Uncharacterized protein</fullName>
    </submittedName>
</protein>
<feature type="compositionally biased region" description="Basic and acidic residues" evidence="1">
    <location>
        <begin position="61"/>
        <end position="79"/>
    </location>
</feature>
<name>A0A4C1SNL2_EUMVA</name>
<proteinExistence type="predicted"/>
<reference evidence="2 3" key="1">
    <citation type="journal article" date="2019" name="Commun. Biol.">
        <title>The bagworm genome reveals a unique fibroin gene that provides high tensile strength.</title>
        <authorList>
            <person name="Kono N."/>
            <person name="Nakamura H."/>
            <person name="Ohtoshi R."/>
            <person name="Tomita M."/>
            <person name="Numata K."/>
            <person name="Arakawa K."/>
        </authorList>
    </citation>
    <scope>NUCLEOTIDE SEQUENCE [LARGE SCALE GENOMIC DNA]</scope>
</reference>
<evidence type="ECO:0000256" key="1">
    <source>
        <dbReference type="SAM" id="MobiDB-lite"/>
    </source>
</evidence>
<organism evidence="2 3">
    <name type="scientific">Eumeta variegata</name>
    <name type="common">Bagworm moth</name>
    <name type="synonym">Eumeta japonica</name>
    <dbReference type="NCBI Taxonomy" id="151549"/>
    <lineage>
        <taxon>Eukaryota</taxon>
        <taxon>Metazoa</taxon>
        <taxon>Ecdysozoa</taxon>
        <taxon>Arthropoda</taxon>
        <taxon>Hexapoda</taxon>
        <taxon>Insecta</taxon>
        <taxon>Pterygota</taxon>
        <taxon>Neoptera</taxon>
        <taxon>Endopterygota</taxon>
        <taxon>Lepidoptera</taxon>
        <taxon>Glossata</taxon>
        <taxon>Ditrysia</taxon>
        <taxon>Tineoidea</taxon>
        <taxon>Psychidae</taxon>
        <taxon>Oiketicinae</taxon>
        <taxon>Eumeta</taxon>
    </lineage>
</organism>
<dbReference type="AlphaFoldDB" id="A0A4C1SNL2"/>
<accession>A0A4C1SNL2</accession>